<dbReference type="EMBL" id="JAANOW010000001">
    <property type="protein sequence ID" value="NIH95319.1"/>
    <property type="molecule type" value="Genomic_DNA"/>
</dbReference>
<keyword evidence="2" id="KW-1185">Reference proteome</keyword>
<sequence>MAGESLFLSHNGLEAGAGRCDDASASASSGARILQSVVVEPGIFGDFDAAHSFHQLASEVHAHHVDKFAAHADNLTGLAGKGERAAGAFTGADEASADAIGRQM</sequence>
<protein>
    <submittedName>
        <fullName evidence="1">Phosphoribosylformylglycinamidine (FGAM) synthase-like amidotransferase family enzyme</fullName>
    </submittedName>
</protein>
<dbReference type="Proteomes" id="UP000547444">
    <property type="component" value="Unassembled WGS sequence"/>
</dbReference>
<proteinExistence type="predicted"/>
<evidence type="ECO:0000313" key="2">
    <source>
        <dbReference type="Proteomes" id="UP000547444"/>
    </source>
</evidence>
<dbReference type="AlphaFoldDB" id="A0A7X5TZ01"/>
<organism evidence="1 2">
    <name type="scientific">Mycolicibacterium fluoranthenivorans</name>
    <dbReference type="NCBI Taxonomy" id="258505"/>
    <lineage>
        <taxon>Bacteria</taxon>
        <taxon>Bacillati</taxon>
        <taxon>Actinomycetota</taxon>
        <taxon>Actinomycetes</taxon>
        <taxon>Mycobacteriales</taxon>
        <taxon>Mycobacteriaceae</taxon>
        <taxon>Mycolicibacterium</taxon>
    </lineage>
</organism>
<dbReference type="InterPro" id="IPR022534">
    <property type="entry name" value="DUF2563"/>
</dbReference>
<comment type="caution">
    <text evidence="1">The sequence shown here is derived from an EMBL/GenBank/DDBJ whole genome shotgun (WGS) entry which is preliminary data.</text>
</comment>
<name>A0A7X5TZ01_9MYCO</name>
<accession>A0A7X5TZ01</accession>
<reference evidence="1 2" key="1">
    <citation type="submission" date="2020-03" db="EMBL/GenBank/DDBJ databases">
        <title>Sequencing the genomes of 1000 actinobacteria strains.</title>
        <authorList>
            <person name="Klenk H.-P."/>
        </authorList>
    </citation>
    <scope>NUCLEOTIDE SEQUENCE [LARGE SCALE GENOMIC DNA]</scope>
    <source>
        <strain evidence="1 2">DSM 44556</strain>
    </source>
</reference>
<evidence type="ECO:0000313" key="1">
    <source>
        <dbReference type="EMBL" id="NIH95319.1"/>
    </source>
</evidence>
<dbReference type="RefSeq" id="WP_167158317.1">
    <property type="nucleotide sequence ID" value="NZ_JAANOW010000001.1"/>
</dbReference>
<dbReference type="GO" id="GO:0016740">
    <property type="term" value="F:transferase activity"/>
    <property type="evidence" value="ECO:0007669"/>
    <property type="project" value="UniProtKB-KW"/>
</dbReference>
<dbReference type="Pfam" id="PF10817">
    <property type="entry name" value="DUF2563"/>
    <property type="match status" value="1"/>
</dbReference>
<keyword evidence="1" id="KW-0808">Transferase</keyword>
<gene>
    <name evidence="1" type="ORF">FHU31_002275</name>
</gene>